<dbReference type="KEGG" id="hcv:FTV88_3242"/>
<gene>
    <name evidence="2" type="ORF">FTV88_3242</name>
</gene>
<evidence type="ECO:0000313" key="3">
    <source>
        <dbReference type="Proteomes" id="UP000366051"/>
    </source>
</evidence>
<feature type="coiled-coil region" evidence="1">
    <location>
        <begin position="18"/>
        <end position="45"/>
    </location>
</feature>
<dbReference type="OrthoDB" id="2084275at2"/>
<keyword evidence="1" id="KW-0175">Coiled coil</keyword>
<organism evidence="2 3">
    <name type="scientific">Heliorestis convoluta</name>
    <dbReference type="NCBI Taxonomy" id="356322"/>
    <lineage>
        <taxon>Bacteria</taxon>
        <taxon>Bacillati</taxon>
        <taxon>Bacillota</taxon>
        <taxon>Clostridia</taxon>
        <taxon>Eubacteriales</taxon>
        <taxon>Heliobacteriaceae</taxon>
        <taxon>Heliorestis</taxon>
    </lineage>
</organism>
<dbReference type="Proteomes" id="UP000366051">
    <property type="component" value="Chromosome"/>
</dbReference>
<dbReference type="EMBL" id="CP045875">
    <property type="protein sequence ID" value="QGG49308.1"/>
    <property type="molecule type" value="Genomic_DNA"/>
</dbReference>
<evidence type="ECO:0000256" key="1">
    <source>
        <dbReference type="SAM" id="Coils"/>
    </source>
</evidence>
<name>A0A5Q2N2T2_9FIRM</name>
<dbReference type="RefSeq" id="WP_153726316.1">
    <property type="nucleotide sequence ID" value="NZ_CP045875.1"/>
</dbReference>
<reference evidence="3" key="1">
    <citation type="submission" date="2019-11" db="EMBL/GenBank/DDBJ databases">
        <title>Genome sequence of Heliorestis convoluta strain HH, an alkaliphilic and minimalistic phototrophic bacterium from a soda lake in Egypt.</title>
        <authorList>
            <person name="Dewey E.D."/>
            <person name="Stokes L.M."/>
            <person name="Burchell B.M."/>
            <person name="Shaffer K.N."/>
            <person name="Huntington A.M."/>
            <person name="Baker J.M."/>
            <person name="Nadendla S."/>
            <person name="Giglio M.G."/>
            <person name="Touchman J.W."/>
            <person name="Blankenship R.E."/>
            <person name="Madigan M.T."/>
            <person name="Sattley W.M."/>
        </authorList>
    </citation>
    <scope>NUCLEOTIDE SEQUENCE [LARGE SCALE GENOMIC DNA]</scope>
    <source>
        <strain evidence="3">HH</strain>
    </source>
</reference>
<dbReference type="AlphaFoldDB" id="A0A5Q2N2T2"/>
<accession>A0A5Q2N2T2</accession>
<evidence type="ECO:0000313" key="2">
    <source>
        <dbReference type="EMBL" id="QGG49308.1"/>
    </source>
</evidence>
<proteinExistence type="predicted"/>
<sequence length="62" mass="7146">MNGPINDKNTPFIPSDEFQKMQQMVEEVETKVTDLEKQMEVLARHMVRVGEQLDLLLKTGSK</sequence>
<protein>
    <submittedName>
        <fullName evidence="2">Uncharacterized protein</fullName>
    </submittedName>
</protein>
<keyword evidence="3" id="KW-1185">Reference proteome</keyword>